<dbReference type="AlphaFoldDB" id="A0A1H2A017"/>
<evidence type="ECO:0000313" key="1">
    <source>
        <dbReference type="EMBL" id="SDT39273.1"/>
    </source>
</evidence>
<reference evidence="2" key="1">
    <citation type="submission" date="2016-10" db="EMBL/GenBank/DDBJ databases">
        <authorList>
            <person name="Varghese N."/>
            <person name="Submissions S."/>
        </authorList>
    </citation>
    <scope>NUCLEOTIDE SEQUENCE [LARGE SCALE GENOMIC DNA]</scope>
    <source>
        <strain evidence="2">GAS369</strain>
    </source>
</reference>
<proteinExistence type="predicted"/>
<keyword evidence="2" id="KW-1185">Reference proteome</keyword>
<sequence>MMNLHMLAVREGFGSLWRAQTFVLVRLTSFNWDAGDVRGAIIALALHSLSAACVFGQRQFSLWARNVMRRAWQGARFAAEITDADSMVAAGGR</sequence>
<name>A0A1H2A017_9BRAD</name>
<gene>
    <name evidence="1" type="ORF">SAMN05444158_5791</name>
</gene>
<organism evidence="1 2">
    <name type="scientific">Bradyrhizobium canariense</name>
    <dbReference type="NCBI Taxonomy" id="255045"/>
    <lineage>
        <taxon>Bacteria</taxon>
        <taxon>Pseudomonadati</taxon>
        <taxon>Pseudomonadota</taxon>
        <taxon>Alphaproteobacteria</taxon>
        <taxon>Hyphomicrobiales</taxon>
        <taxon>Nitrobacteraceae</taxon>
        <taxon>Bradyrhizobium</taxon>
    </lineage>
</organism>
<evidence type="ECO:0000313" key="2">
    <source>
        <dbReference type="Proteomes" id="UP000243904"/>
    </source>
</evidence>
<accession>A0A1H2A017</accession>
<protein>
    <submittedName>
        <fullName evidence="1">Uncharacterized protein</fullName>
    </submittedName>
</protein>
<dbReference type="Proteomes" id="UP000243904">
    <property type="component" value="Chromosome I"/>
</dbReference>
<dbReference type="EMBL" id="LT629750">
    <property type="protein sequence ID" value="SDT39273.1"/>
    <property type="molecule type" value="Genomic_DNA"/>
</dbReference>
<dbReference type="RefSeq" id="WP_146689752.1">
    <property type="nucleotide sequence ID" value="NZ_LT629750.1"/>
</dbReference>